<evidence type="ECO:0000256" key="1">
    <source>
        <dbReference type="ARBA" id="ARBA00022679"/>
    </source>
</evidence>
<organism evidence="5 6">
    <name type="scientific">Sanguibacter keddieii (strain ATCC 51767 / DSM 10542 / NCFB 3025 / ST-74)</name>
    <dbReference type="NCBI Taxonomy" id="446469"/>
    <lineage>
        <taxon>Bacteria</taxon>
        <taxon>Bacillati</taxon>
        <taxon>Actinomycetota</taxon>
        <taxon>Actinomycetes</taxon>
        <taxon>Micrococcales</taxon>
        <taxon>Sanguibacteraceae</taxon>
        <taxon>Sanguibacter</taxon>
    </lineage>
</organism>
<gene>
    <name evidence="5" type="ordered locus">Sked_11130</name>
</gene>
<dbReference type="RefSeq" id="WP_012866126.1">
    <property type="nucleotide sequence ID" value="NC_013521.1"/>
</dbReference>
<dbReference type="CDD" id="cd07989">
    <property type="entry name" value="LPLAT_AGPAT-like"/>
    <property type="match status" value="1"/>
</dbReference>
<dbReference type="PANTHER" id="PTHR10434">
    <property type="entry name" value="1-ACYL-SN-GLYCEROL-3-PHOSPHATE ACYLTRANSFERASE"/>
    <property type="match status" value="1"/>
</dbReference>
<feature type="compositionally biased region" description="Low complexity" evidence="3">
    <location>
        <begin position="248"/>
        <end position="257"/>
    </location>
</feature>
<dbReference type="Proteomes" id="UP000000322">
    <property type="component" value="Chromosome"/>
</dbReference>
<evidence type="ECO:0000256" key="3">
    <source>
        <dbReference type="SAM" id="MobiDB-lite"/>
    </source>
</evidence>
<dbReference type="AlphaFoldDB" id="D1BDJ5"/>
<feature type="region of interest" description="Disordered" evidence="3">
    <location>
        <begin position="240"/>
        <end position="282"/>
    </location>
</feature>
<dbReference type="PANTHER" id="PTHR10434:SF55">
    <property type="entry name" value="POSSIBLE ACYLTRANSFERASE"/>
    <property type="match status" value="1"/>
</dbReference>
<dbReference type="GO" id="GO:0005886">
    <property type="term" value="C:plasma membrane"/>
    <property type="evidence" value="ECO:0007669"/>
    <property type="project" value="TreeGrafter"/>
</dbReference>
<protein>
    <submittedName>
        <fullName evidence="5">1-acyl-sn-glycerol-3-phosphate acyltransferase</fullName>
    </submittedName>
</protein>
<dbReference type="STRING" id="446469.Sked_11130"/>
<proteinExistence type="predicted"/>
<name>D1BDJ5_SANKS</name>
<evidence type="ECO:0000313" key="6">
    <source>
        <dbReference type="Proteomes" id="UP000000322"/>
    </source>
</evidence>
<dbReference type="KEGG" id="ske:Sked_11130"/>
<dbReference type="GO" id="GO:0006654">
    <property type="term" value="P:phosphatidic acid biosynthetic process"/>
    <property type="evidence" value="ECO:0007669"/>
    <property type="project" value="TreeGrafter"/>
</dbReference>
<reference evidence="5 6" key="1">
    <citation type="journal article" date="2009" name="Stand. Genomic Sci.">
        <title>Complete genome sequence of Sanguibacter keddieii type strain (ST-74).</title>
        <authorList>
            <person name="Ivanova N."/>
            <person name="Sikorski J."/>
            <person name="Sims D."/>
            <person name="Brettin T."/>
            <person name="Detter J.C."/>
            <person name="Han C."/>
            <person name="Lapidus A."/>
            <person name="Copeland A."/>
            <person name="Glavina Del Rio T."/>
            <person name="Nolan M."/>
            <person name="Chen F."/>
            <person name="Lucas S."/>
            <person name="Tice H."/>
            <person name="Cheng J.F."/>
            <person name="Bruce D."/>
            <person name="Goodwin L."/>
            <person name="Pitluck S."/>
            <person name="Pati A."/>
            <person name="Mavromatis K."/>
            <person name="Chen A."/>
            <person name="Palaniappan K."/>
            <person name="D'haeseleer P."/>
            <person name="Chain P."/>
            <person name="Bristow J."/>
            <person name="Eisen J.A."/>
            <person name="Markowitz V."/>
            <person name="Hugenholtz P."/>
            <person name="Goker M."/>
            <person name="Pukall R."/>
            <person name="Klenk H.P."/>
            <person name="Kyrpides N.C."/>
        </authorList>
    </citation>
    <scope>NUCLEOTIDE SEQUENCE [LARGE SCALE GENOMIC DNA]</scope>
    <source>
        <strain evidence="6">ATCC 51767 / DSM 10542 / NCFB 3025 / ST-74</strain>
    </source>
</reference>
<dbReference type="InterPro" id="IPR002123">
    <property type="entry name" value="Plipid/glycerol_acylTrfase"/>
</dbReference>
<dbReference type="EMBL" id="CP001819">
    <property type="protein sequence ID" value="ACZ21057.1"/>
    <property type="molecule type" value="Genomic_DNA"/>
</dbReference>
<feature type="compositionally biased region" description="Low complexity" evidence="3">
    <location>
        <begin position="264"/>
        <end position="275"/>
    </location>
</feature>
<keyword evidence="2 5" id="KW-0012">Acyltransferase</keyword>
<evidence type="ECO:0000313" key="5">
    <source>
        <dbReference type="EMBL" id="ACZ21057.1"/>
    </source>
</evidence>
<evidence type="ECO:0000259" key="4">
    <source>
        <dbReference type="SMART" id="SM00563"/>
    </source>
</evidence>
<dbReference type="SMART" id="SM00563">
    <property type="entry name" value="PlsC"/>
    <property type="match status" value="1"/>
</dbReference>
<dbReference type="OrthoDB" id="9806008at2"/>
<dbReference type="SUPFAM" id="SSF69593">
    <property type="entry name" value="Glycerol-3-phosphate (1)-acyltransferase"/>
    <property type="match status" value="1"/>
</dbReference>
<evidence type="ECO:0000256" key="2">
    <source>
        <dbReference type="ARBA" id="ARBA00023315"/>
    </source>
</evidence>
<keyword evidence="1" id="KW-0808">Transferase</keyword>
<keyword evidence="6" id="KW-1185">Reference proteome</keyword>
<dbReference type="Pfam" id="PF01553">
    <property type="entry name" value="Acyltransferase"/>
    <property type="match status" value="1"/>
</dbReference>
<feature type="domain" description="Phospholipid/glycerol acyltransferase" evidence="4">
    <location>
        <begin position="47"/>
        <end position="165"/>
    </location>
</feature>
<dbReference type="HOGENOM" id="CLU_027938_4_1_11"/>
<dbReference type="eggNOG" id="COG0204">
    <property type="taxonomic scope" value="Bacteria"/>
</dbReference>
<dbReference type="GO" id="GO:0003841">
    <property type="term" value="F:1-acylglycerol-3-phosphate O-acyltransferase activity"/>
    <property type="evidence" value="ECO:0007669"/>
    <property type="project" value="TreeGrafter"/>
</dbReference>
<sequence>MTSESASTGTGKSFTYRLAAGILKPLLAVVGTKDWQGTEHLPTSGGYIAAANHMTNLDPLTFAHFVYDSSRPPRILAKASLWKIPVLKGILDRTGMIPVHRGTSGAASSLADAVRQLEAGECVAVFPEGTLTRDPDLWPMVGKTGAARLALSSGVPVIPVAQWGPQLILPQYSKRLHPFPRKKVSIHAGPPVDLSDLRGRPQDSAVLTEATERIMAAITALLEEIRGEKAPAVRYDMRKAARAQKVGPTADAAPAADPTDELVPDVAPGTATPDTTTEEDAR</sequence>
<accession>D1BDJ5</accession>